<protein>
    <recommendedName>
        <fullName evidence="2">Opioid growth factor receptor (OGFr) conserved domain-containing protein</fullName>
    </recommendedName>
</protein>
<dbReference type="OrthoDB" id="9030204at2759"/>
<dbReference type="GO" id="GO:0016020">
    <property type="term" value="C:membrane"/>
    <property type="evidence" value="ECO:0007669"/>
    <property type="project" value="InterPro"/>
</dbReference>
<dbReference type="Proteomes" id="UP000800235">
    <property type="component" value="Unassembled WGS sequence"/>
</dbReference>
<sequence>MLGEEVRKTVGKRVYSSPRDLVTSKRNVFPAPSSWYLPLLRILIKASFRHDSLLHLTTKMASKTGTADAPEELLVNFYDSRIRGKDPKGRRLDDILAYTDRLLETGHDYIQIIFPLPEGSPYNWAAPIVNAAVFNEFRSRPELRANLRKSFQKLLAFYGFNENIENGHAKIHRADNHSRQFKNWVVRTDHNHLRISRIIRCLRVLGLEEDAKAFHQAIIDVDRDFPNKIGPQSLMYWKRAAERPLYLPPNEDDDDAITGPAFLREFVRAEADRAAQKNVKKAESKDEAGLEVKSAGVRVKEESAALDVKPEL</sequence>
<dbReference type="InterPro" id="IPR039574">
    <property type="entry name" value="OGFr"/>
</dbReference>
<organism evidence="3 4">
    <name type="scientific">Tothia fuscella</name>
    <dbReference type="NCBI Taxonomy" id="1048955"/>
    <lineage>
        <taxon>Eukaryota</taxon>
        <taxon>Fungi</taxon>
        <taxon>Dikarya</taxon>
        <taxon>Ascomycota</taxon>
        <taxon>Pezizomycotina</taxon>
        <taxon>Dothideomycetes</taxon>
        <taxon>Pleosporomycetidae</taxon>
        <taxon>Venturiales</taxon>
        <taxon>Cylindrosympodiaceae</taxon>
        <taxon>Tothia</taxon>
    </lineage>
</organism>
<evidence type="ECO:0000256" key="1">
    <source>
        <dbReference type="ARBA" id="ARBA00010365"/>
    </source>
</evidence>
<evidence type="ECO:0000313" key="3">
    <source>
        <dbReference type="EMBL" id="KAF2426299.1"/>
    </source>
</evidence>
<dbReference type="PANTHER" id="PTHR14015:SF2">
    <property type="entry name" value="OPIOID GROWTH FACTOR RECEPTOR (OGFR) CONSERVED DOMAIN-CONTAINING PROTEIN"/>
    <property type="match status" value="1"/>
</dbReference>
<dbReference type="Pfam" id="PF04664">
    <property type="entry name" value="OGFr_N"/>
    <property type="match status" value="1"/>
</dbReference>
<evidence type="ECO:0000259" key="2">
    <source>
        <dbReference type="Pfam" id="PF04664"/>
    </source>
</evidence>
<dbReference type="GO" id="GO:0140625">
    <property type="term" value="F:opioid growth factor receptor activity"/>
    <property type="evidence" value="ECO:0007669"/>
    <property type="project" value="InterPro"/>
</dbReference>
<dbReference type="AlphaFoldDB" id="A0A9P4NLW2"/>
<name>A0A9P4NLW2_9PEZI</name>
<evidence type="ECO:0000313" key="4">
    <source>
        <dbReference type="Proteomes" id="UP000800235"/>
    </source>
</evidence>
<comment type="caution">
    <text evidence="3">The sequence shown here is derived from an EMBL/GenBank/DDBJ whole genome shotgun (WGS) entry which is preliminary data.</text>
</comment>
<keyword evidence="4" id="KW-1185">Reference proteome</keyword>
<dbReference type="InterPro" id="IPR006757">
    <property type="entry name" value="OGF_rcpt"/>
</dbReference>
<accession>A0A9P4NLW2</accession>
<feature type="domain" description="Opioid growth factor receptor (OGFr) conserved" evidence="2">
    <location>
        <begin position="75"/>
        <end position="210"/>
    </location>
</feature>
<gene>
    <name evidence="3" type="ORF">EJ08DRAFT_377489</name>
</gene>
<dbReference type="PANTHER" id="PTHR14015">
    <property type="entry name" value="OPIOID GROWTH FACTOR RECEPTOR OGFR ZETA-TYPE OPIOID RECEPTOR"/>
    <property type="match status" value="1"/>
</dbReference>
<dbReference type="EMBL" id="MU007065">
    <property type="protein sequence ID" value="KAF2426299.1"/>
    <property type="molecule type" value="Genomic_DNA"/>
</dbReference>
<reference evidence="3" key="1">
    <citation type="journal article" date="2020" name="Stud. Mycol.">
        <title>101 Dothideomycetes genomes: a test case for predicting lifestyles and emergence of pathogens.</title>
        <authorList>
            <person name="Haridas S."/>
            <person name="Albert R."/>
            <person name="Binder M."/>
            <person name="Bloem J."/>
            <person name="Labutti K."/>
            <person name="Salamov A."/>
            <person name="Andreopoulos B."/>
            <person name="Baker S."/>
            <person name="Barry K."/>
            <person name="Bills G."/>
            <person name="Bluhm B."/>
            <person name="Cannon C."/>
            <person name="Castanera R."/>
            <person name="Culley D."/>
            <person name="Daum C."/>
            <person name="Ezra D."/>
            <person name="Gonzalez J."/>
            <person name="Henrissat B."/>
            <person name="Kuo A."/>
            <person name="Liang C."/>
            <person name="Lipzen A."/>
            <person name="Lutzoni F."/>
            <person name="Magnuson J."/>
            <person name="Mondo S."/>
            <person name="Nolan M."/>
            <person name="Ohm R."/>
            <person name="Pangilinan J."/>
            <person name="Park H.-J."/>
            <person name="Ramirez L."/>
            <person name="Alfaro M."/>
            <person name="Sun H."/>
            <person name="Tritt A."/>
            <person name="Yoshinaga Y."/>
            <person name="Zwiers L.-H."/>
            <person name="Turgeon B."/>
            <person name="Goodwin S."/>
            <person name="Spatafora J."/>
            <person name="Crous P."/>
            <person name="Grigoriev I."/>
        </authorList>
    </citation>
    <scope>NUCLEOTIDE SEQUENCE</scope>
    <source>
        <strain evidence="3">CBS 130266</strain>
    </source>
</reference>
<proteinExistence type="inferred from homology"/>
<comment type="similarity">
    <text evidence="1">Belongs to the opioid growth factor receptor family.</text>
</comment>